<comment type="caution">
    <text evidence="4">The sequence shown here is derived from an EMBL/GenBank/DDBJ whole genome shotgun (WGS) entry which is preliminary data.</text>
</comment>
<accession>A0ABP7RMC9</accession>
<dbReference type="SUPFAM" id="SSF63817">
    <property type="entry name" value="Sortase"/>
    <property type="match status" value="1"/>
</dbReference>
<evidence type="ECO:0000256" key="1">
    <source>
        <dbReference type="ARBA" id="ARBA00022801"/>
    </source>
</evidence>
<gene>
    <name evidence="4" type="ORF">GCM10022247_19800</name>
</gene>
<dbReference type="CDD" id="cd05829">
    <property type="entry name" value="Sortase_F"/>
    <property type="match status" value="1"/>
</dbReference>
<evidence type="ECO:0000256" key="2">
    <source>
        <dbReference type="SAM" id="MobiDB-lite"/>
    </source>
</evidence>
<keyword evidence="3" id="KW-0472">Membrane</keyword>
<dbReference type="InterPro" id="IPR005754">
    <property type="entry name" value="Sortase"/>
</dbReference>
<evidence type="ECO:0000313" key="5">
    <source>
        <dbReference type="Proteomes" id="UP001501747"/>
    </source>
</evidence>
<dbReference type="Proteomes" id="UP001501747">
    <property type="component" value="Unassembled WGS sequence"/>
</dbReference>
<keyword evidence="1" id="KW-0378">Hydrolase</keyword>
<organism evidence="4 5">
    <name type="scientific">Allokutzneria multivorans</name>
    <dbReference type="NCBI Taxonomy" id="1142134"/>
    <lineage>
        <taxon>Bacteria</taxon>
        <taxon>Bacillati</taxon>
        <taxon>Actinomycetota</taxon>
        <taxon>Actinomycetes</taxon>
        <taxon>Pseudonocardiales</taxon>
        <taxon>Pseudonocardiaceae</taxon>
        <taxon>Allokutzneria</taxon>
    </lineage>
</organism>
<feature type="region of interest" description="Disordered" evidence="2">
    <location>
        <begin position="49"/>
        <end position="106"/>
    </location>
</feature>
<dbReference type="Gene3D" id="2.40.260.10">
    <property type="entry name" value="Sortase"/>
    <property type="match status" value="1"/>
</dbReference>
<evidence type="ECO:0000313" key="4">
    <source>
        <dbReference type="EMBL" id="GAA3999544.1"/>
    </source>
</evidence>
<sequence>MMAKEQSLYPSRAGLGGRTKAGIGLFVVAAVAAAMGVAGLDLRTSVTGEAVDSAERPPVQLLPGTDLSDSSTSVRRWGLPGGVISAPAPPAPVSPEQPSGQKPGTVRLPGGGTATLVRKEIGPDATLPVPEGVREATWWGAGLGAPSGATLLAGHVNFRGSVGPFNELWKAEQGQDVTVAESSAAGGKVFRYKINEIITLHKNELPESADRLFSQQGPHRLVLVTCGGRWVGGDLGYNENRIVVATPQV</sequence>
<dbReference type="InterPro" id="IPR042001">
    <property type="entry name" value="Sortase_F"/>
</dbReference>
<keyword evidence="5" id="KW-1185">Reference proteome</keyword>
<feature type="transmembrane region" description="Helical" evidence="3">
    <location>
        <begin position="21"/>
        <end position="40"/>
    </location>
</feature>
<protein>
    <submittedName>
        <fullName evidence="4">Class F sortase</fullName>
    </submittedName>
</protein>
<proteinExistence type="predicted"/>
<dbReference type="Pfam" id="PF04203">
    <property type="entry name" value="Sortase"/>
    <property type="match status" value="1"/>
</dbReference>
<dbReference type="InterPro" id="IPR023365">
    <property type="entry name" value="Sortase_dom-sf"/>
</dbReference>
<name>A0ABP7RMC9_9PSEU</name>
<evidence type="ECO:0000256" key="3">
    <source>
        <dbReference type="SAM" id="Phobius"/>
    </source>
</evidence>
<dbReference type="EMBL" id="BAABAL010000006">
    <property type="protein sequence ID" value="GAA3999544.1"/>
    <property type="molecule type" value="Genomic_DNA"/>
</dbReference>
<keyword evidence="3" id="KW-0812">Transmembrane</keyword>
<reference evidence="5" key="1">
    <citation type="journal article" date="2019" name="Int. J. Syst. Evol. Microbiol.">
        <title>The Global Catalogue of Microorganisms (GCM) 10K type strain sequencing project: providing services to taxonomists for standard genome sequencing and annotation.</title>
        <authorList>
            <consortium name="The Broad Institute Genomics Platform"/>
            <consortium name="The Broad Institute Genome Sequencing Center for Infectious Disease"/>
            <person name="Wu L."/>
            <person name="Ma J."/>
        </authorList>
    </citation>
    <scope>NUCLEOTIDE SEQUENCE [LARGE SCALE GENOMIC DNA]</scope>
    <source>
        <strain evidence="5">JCM 17342</strain>
    </source>
</reference>
<keyword evidence="3" id="KW-1133">Transmembrane helix</keyword>